<evidence type="ECO:0008006" key="5">
    <source>
        <dbReference type="Google" id="ProtNLM"/>
    </source>
</evidence>
<dbReference type="OrthoDB" id="10301954at2759"/>
<keyword evidence="2" id="KW-0472">Membrane</keyword>
<evidence type="ECO:0000256" key="1">
    <source>
        <dbReference type="SAM" id="MobiDB-lite"/>
    </source>
</evidence>
<keyword evidence="2" id="KW-0812">Transmembrane</keyword>
<gene>
    <name evidence="3" type="ORF">GSOID_T00015169001</name>
</gene>
<keyword evidence="4" id="KW-1185">Reference proteome</keyword>
<name>E4X0D6_OIKDI</name>
<evidence type="ECO:0000313" key="4">
    <source>
        <dbReference type="Proteomes" id="UP000001307"/>
    </source>
</evidence>
<keyword evidence="2" id="KW-1133">Transmembrane helix</keyword>
<dbReference type="EMBL" id="FN653020">
    <property type="protein sequence ID" value="CBY23235.1"/>
    <property type="molecule type" value="Genomic_DNA"/>
</dbReference>
<feature type="region of interest" description="Disordered" evidence="1">
    <location>
        <begin position="116"/>
        <end position="138"/>
    </location>
</feature>
<organism evidence="3">
    <name type="scientific">Oikopleura dioica</name>
    <name type="common">Tunicate</name>
    <dbReference type="NCBI Taxonomy" id="34765"/>
    <lineage>
        <taxon>Eukaryota</taxon>
        <taxon>Metazoa</taxon>
        <taxon>Chordata</taxon>
        <taxon>Tunicata</taxon>
        <taxon>Appendicularia</taxon>
        <taxon>Copelata</taxon>
        <taxon>Oikopleuridae</taxon>
        <taxon>Oikopleura</taxon>
    </lineage>
</organism>
<feature type="transmembrane region" description="Helical" evidence="2">
    <location>
        <begin position="13"/>
        <end position="35"/>
    </location>
</feature>
<dbReference type="AlphaFoldDB" id="E4X0D6"/>
<evidence type="ECO:0000256" key="2">
    <source>
        <dbReference type="SAM" id="Phobius"/>
    </source>
</evidence>
<protein>
    <recommendedName>
        <fullName evidence="5">Transmembrane protein 242</fullName>
    </recommendedName>
</protein>
<feature type="transmembrane region" description="Helical" evidence="2">
    <location>
        <begin position="71"/>
        <end position="90"/>
    </location>
</feature>
<dbReference type="InParanoid" id="E4X0D6"/>
<evidence type="ECO:0000313" key="3">
    <source>
        <dbReference type="EMBL" id="CBY23235.1"/>
    </source>
</evidence>
<reference evidence="3" key="1">
    <citation type="journal article" date="2010" name="Science">
        <title>Plasticity of animal genome architecture unmasked by rapid evolution of a pelagic tunicate.</title>
        <authorList>
            <person name="Denoeud F."/>
            <person name="Henriet S."/>
            <person name="Mungpakdee S."/>
            <person name="Aury J.M."/>
            <person name="Da Silva C."/>
            <person name="Brinkmann H."/>
            <person name="Mikhaleva J."/>
            <person name="Olsen L.C."/>
            <person name="Jubin C."/>
            <person name="Canestro C."/>
            <person name="Bouquet J.M."/>
            <person name="Danks G."/>
            <person name="Poulain J."/>
            <person name="Campsteijn C."/>
            <person name="Adamski M."/>
            <person name="Cross I."/>
            <person name="Yadetie F."/>
            <person name="Muffato M."/>
            <person name="Louis A."/>
            <person name="Butcher S."/>
            <person name="Tsagkogeorga G."/>
            <person name="Konrad A."/>
            <person name="Singh S."/>
            <person name="Jensen M.F."/>
            <person name="Cong E.H."/>
            <person name="Eikeseth-Otteraa H."/>
            <person name="Noel B."/>
            <person name="Anthouard V."/>
            <person name="Porcel B.M."/>
            <person name="Kachouri-Lafond R."/>
            <person name="Nishino A."/>
            <person name="Ugolini M."/>
            <person name="Chourrout P."/>
            <person name="Nishida H."/>
            <person name="Aasland R."/>
            <person name="Huzurbazar S."/>
            <person name="Westhof E."/>
            <person name="Delsuc F."/>
            <person name="Lehrach H."/>
            <person name="Reinhardt R."/>
            <person name="Weissenbach J."/>
            <person name="Roy S.W."/>
            <person name="Artiguenave F."/>
            <person name="Postlethwait J.H."/>
            <person name="Manak J.R."/>
            <person name="Thompson E.M."/>
            <person name="Jaillon O."/>
            <person name="Du Pasquier L."/>
            <person name="Boudinot P."/>
            <person name="Liberles D.A."/>
            <person name="Volff J.N."/>
            <person name="Philippe H."/>
            <person name="Lenhard B."/>
            <person name="Roest Crollius H."/>
            <person name="Wincker P."/>
            <person name="Chourrout D."/>
        </authorList>
    </citation>
    <scope>NUCLEOTIDE SEQUENCE [LARGE SCALE GENOMIC DNA]</scope>
</reference>
<proteinExistence type="predicted"/>
<accession>E4X0D6</accession>
<sequence length="138" mass="15197">MGDESAEDFNEKIVQIGGSALLGTSVLTGVIVSLGKSQVAQRAAKKGEDNIDFKKMNEASKWAMRALRRATMYNFIFFGGAISTFCYSYNVRSFADFKQTIRSIKGVQISKEGAKPTTWDDIFPEKDDSNNSSSTKSN</sequence>
<dbReference type="Proteomes" id="UP000001307">
    <property type="component" value="Unassembled WGS sequence"/>
</dbReference>